<feature type="compositionally biased region" description="Basic residues" evidence="1">
    <location>
        <begin position="53"/>
        <end position="64"/>
    </location>
</feature>
<dbReference type="Proteomes" id="UP000195152">
    <property type="component" value="Unassembled WGS sequence"/>
</dbReference>
<proteinExistence type="predicted"/>
<feature type="region of interest" description="Disordered" evidence="1">
    <location>
        <begin position="53"/>
        <end position="72"/>
    </location>
</feature>
<evidence type="ECO:0000313" key="2">
    <source>
        <dbReference type="EMBL" id="OTW44396.1"/>
    </source>
</evidence>
<dbReference type="EMBL" id="NFCF01000115">
    <property type="protein sequence ID" value="OTW44396.1"/>
    <property type="molecule type" value="Genomic_DNA"/>
</dbReference>
<accession>A0A242VZ03</accession>
<gene>
    <name evidence="2" type="ORF">BK699_32905</name>
</gene>
<name>A0A242VZ03_BACTU</name>
<comment type="caution">
    <text evidence="2">The sequence shown here is derived from an EMBL/GenBank/DDBJ whole genome shotgun (WGS) entry which is preliminary data.</text>
</comment>
<reference evidence="2 3" key="1">
    <citation type="submission" date="2016-10" db="EMBL/GenBank/DDBJ databases">
        <title>Comparative genomics of Bacillus thuringiensis reveals a path to pathogens against multiple invertebrate hosts.</title>
        <authorList>
            <person name="Zheng J."/>
            <person name="Gao Q."/>
            <person name="Liu H."/>
            <person name="Peng D."/>
            <person name="Ruan L."/>
            <person name="Sun M."/>
        </authorList>
    </citation>
    <scope>NUCLEOTIDE SEQUENCE [LARGE SCALE GENOMIC DNA]</scope>
    <source>
        <strain evidence="2">BGSC 4AC1</strain>
    </source>
</reference>
<organism evidence="2 3">
    <name type="scientific">Bacillus thuringiensis serovar mexicanensis</name>
    <dbReference type="NCBI Taxonomy" id="180868"/>
    <lineage>
        <taxon>Bacteria</taxon>
        <taxon>Bacillati</taxon>
        <taxon>Bacillota</taxon>
        <taxon>Bacilli</taxon>
        <taxon>Bacillales</taxon>
        <taxon>Bacillaceae</taxon>
        <taxon>Bacillus</taxon>
        <taxon>Bacillus cereus group</taxon>
    </lineage>
</organism>
<sequence length="72" mass="8308">MRVEGYALSSFGEERRCNRMEFLLQILLEITKTIAREGIVMGFKKLTAKKRKKKTTRLPAKRGKSSFCANKL</sequence>
<evidence type="ECO:0000313" key="3">
    <source>
        <dbReference type="Proteomes" id="UP000195152"/>
    </source>
</evidence>
<protein>
    <submittedName>
        <fullName evidence="2">Uncharacterized protein</fullName>
    </submittedName>
</protein>
<dbReference type="AlphaFoldDB" id="A0A242VZ03"/>
<evidence type="ECO:0000256" key="1">
    <source>
        <dbReference type="SAM" id="MobiDB-lite"/>
    </source>
</evidence>